<evidence type="ECO:0000256" key="1">
    <source>
        <dbReference type="SAM" id="MobiDB-lite"/>
    </source>
</evidence>
<feature type="compositionally biased region" description="Acidic residues" evidence="1">
    <location>
        <begin position="1"/>
        <end position="13"/>
    </location>
</feature>
<evidence type="ECO:0000313" key="3">
    <source>
        <dbReference type="Proteomes" id="UP000606193"/>
    </source>
</evidence>
<dbReference type="RefSeq" id="WP_182439674.1">
    <property type="nucleotide sequence ID" value="NZ_JACRSX010000012.1"/>
</dbReference>
<feature type="region of interest" description="Disordered" evidence="1">
    <location>
        <begin position="1"/>
        <end position="20"/>
    </location>
</feature>
<proteinExistence type="predicted"/>
<keyword evidence="3" id="KW-1185">Reference proteome</keyword>
<comment type="caution">
    <text evidence="2">The sequence shown here is derived from an EMBL/GenBank/DDBJ whole genome shotgun (WGS) entry which is preliminary data.</text>
</comment>
<protein>
    <submittedName>
        <fullName evidence="2">Uncharacterized protein</fullName>
    </submittedName>
</protein>
<organism evidence="2 3">
    <name type="scientific">Jutongia huaianensis</name>
    <dbReference type="NCBI Taxonomy" id="2763668"/>
    <lineage>
        <taxon>Bacteria</taxon>
        <taxon>Bacillati</taxon>
        <taxon>Bacillota</taxon>
        <taxon>Clostridia</taxon>
        <taxon>Lachnospirales</taxon>
        <taxon>Lachnospiraceae</taxon>
        <taxon>Jutongia</taxon>
    </lineage>
</organism>
<reference evidence="2 3" key="1">
    <citation type="submission" date="2020-08" db="EMBL/GenBank/DDBJ databases">
        <title>Genome public.</title>
        <authorList>
            <person name="Liu C."/>
            <person name="Sun Q."/>
        </authorList>
    </citation>
    <scope>NUCLEOTIDE SEQUENCE [LARGE SCALE GENOMIC DNA]</scope>
    <source>
        <strain evidence="2 3">NSJ-37</strain>
    </source>
</reference>
<gene>
    <name evidence="2" type="ORF">H8704_09310</name>
</gene>
<dbReference type="EMBL" id="JACRSX010000012">
    <property type="protein sequence ID" value="MBC8562821.1"/>
    <property type="molecule type" value="Genomic_DNA"/>
</dbReference>
<dbReference type="Proteomes" id="UP000606193">
    <property type="component" value="Unassembled WGS sequence"/>
</dbReference>
<name>A0ABR7N2G0_9FIRM</name>
<evidence type="ECO:0000313" key="2">
    <source>
        <dbReference type="EMBL" id="MBC8562821.1"/>
    </source>
</evidence>
<sequence>MDGDLFSFGEEEEKALKAQEKEDKRILEEKGFSLSDGDELKGVGEFLLDDVDEDLW</sequence>
<accession>A0ABR7N2G0</accession>